<protein>
    <submittedName>
        <fullName evidence="2">Phage antirepressor KilAC domain-containing protein</fullName>
    </submittedName>
</protein>
<accession>A0A7T4T8F7</accession>
<dbReference type="EMBL" id="CP066075">
    <property type="protein sequence ID" value="QQC63870.1"/>
    <property type="molecule type" value="Genomic_DNA"/>
</dbReference>
<evidence type="ECO:0000313" key="3">
    <source>
        <dbReference type="Proteomes" id="UP000595610"/>
    </source>
</evidence>
<proteinExistence type="predicted"/>
<reference evidence="2 3" key="1">
    <citation type="submission" date="2020-12" db="EMBL/GenBank/DDBJ databases">
        <title>FDA dAtabase for Regulatory Grade micrObial Sequences (FDA-ARGOS): Supporting development and validation of Infectious Disease Dx tests.</title>
        <authorList>
            <person name="Nelson B."/>
            <person name="Plummer A."/>
            <person name="Tallon L."/>
            <person name="Sadzewicz L."/>
            <person name="Zhao X."/>
            <person name="Boylan J."/>
            <person name="Ott S."/>
            <person name="Bowen H."/>
            <person name="Vavikolanu K."/>
            <person name="Mehta A."/>
            <person name="Aluvathingal J."/>
            <person name="Nadendla S."/>
            <person name="Myers T."/>
            <person name="Yan Y."/>
            <person name="Sichtig H."/>
        </authorList>
    </citation>
    <scope>NUCLEOTIDE SEQUENCE [LARGE SCALE GENOMIC DNA]</scope>
    <source>
        <strain evidence="2 3">FDAARGOS_1049</strain>
    </source>
</reference>
<dbReference type="RefSeq" id="WP_042321847.1">
    <property type="nucleotide sequence ID" value="NZ_CP066075.1"/>
</dbReference>
<feature type="domain" description="Antirepressor protein C-terminal" evidence="1">
    <location>
        <begin position="52"/>
        <end position="101"/>
    </location>
</feature>
<dbReference type="AlphaFoldDB" id="A0A7T4T8F7"/>
<dbReference type="Pfam" id="PF03374">
    <property type="entry name" value="ANT"/>
    <property type="match status" value="1"/>
</dbReference>
<dbReference type="GO" id="GO:0003677">
    <property type="term" value="F:DNA binding"/>
    <property type="evidence" value="ECO:0007669"/>
    <property type="project" value="InterPro"/>
</dbReference>
<gene>
    <name evidence="2" type="ORF">I6I06_16525</name>
</gene>
<evidence type="ECO:0000259" key="1">
    <source>
        <dbReference type="Pfam" id="PF03374"/>
    </source>
</evidence>
<organism evidence="2 3">
    <name type="scientific">Paraburkholderia ginsengisoli</name>
    <dbReference type="NCBI Taxonomy" id="311231"/>
    <lineage>
        <taxon>Bacteria</taxon>
        <taxon>Pseudomonadati</taxon>
        <taxon>Pseudomonadota</taxon>
        <taxon>Betaproteobacteria</taxon>
        <taxon>Burkholderiales</taxon>
        <taxon>Burkholderiaceae</taxon>
        <taxon>Paraburkholderia</taxon>
    </lineage>
</organism>
<dbReference type="Proteomes" id="UP000595610">
    <property type="component" value="Chromosome 1"/>
</dbReference>
<dbReference type="KEGG" id="pgis:I6I06_16525"/>
<sequence length="134" mass="14799">MTRRFAKRAAKWNGIAVRCGGKPLDDARVQAAYAAHAARQASIRRANDRFAGCKPVTAVAKSLGMRRDDLFSWLQREDWLRRGEDGWRATGRALDGEWVVMRGAGAVSWPQITAVGFQELARRLGVSRDADSAA</sequence>
<evidence type="ECO:0000313" key="2">
    <source>
        <dbReference type="EMBL" id="QQC63870.1"/>
    </source>
</evidence>
<name>A0A7T4T8F7_9BURK</name>
<dbReference type="InterPro" id="IPR005039">
    <property type="entry name" value="Ant_C"/>
</dbReference>
<keyword evidence="3" id="KW-1185">Reference proteome</keyword>